<dbReference type="InterPro" id="IPR026728">
    <property type="entry name" value="BLTP3A/B"/>
</dbReference>
<feature type="compositionally biased region" description="Low complexity" evidence="2">
    <location>
        <begin position="1156"/>
        <end position="1168"/>
    </location>
</feature>
<evidence type="ECO:0008006" key="5">
    <source>
        <dbReference type="Google" id="ProtNLM"/>
    </source>
</evidence>
<evidence type="ECO:0000313" key="4">
    <source>
        <dbReference type="Proteomes" id="UP001291623"/>
    </source>
</evidence>
<reference evidence="3" key="1">
    <citation type="submission" date="2023-12" db="EMBL/GenBank/DDBJ databases">
        <title>Genome assembly of Anisodus tanguticus.</title>
        <authorList>
            <person name="Wang Y.-J."/>
        </authorList>
    </citation>
    <scope>NUCLEOTIDE SEQUENCE</scope>
    <source>
        <strain evidence="3">KB-2021</strain>
        <tissue evidence="3">Leaf</tissue>
    </source>
</reference>
<sequence>MESILARALEYTLKYWLKSFSRDQFKLQGRTAQLSNLDINGDALHASAGLPPALNVTTAKVGKLEIILPSVSNVQTEPIVVQIDRLDLVLEERDDIDTPRSSSRAWFDYRCLTWYCTASIIAASSGSSSKGSGYGFADKIADGMTLQVHTVNLLLETHGDPQARNKYIIEENRMNHKDGSGLVLISSVMHITASPMASITIRNLLLYTTNENWEVVNLKEARDFSSGKEFIYVFKKLEWEHLSIDLLPHPDMFADAHSGSSQGGSNKRDEDGAKRVFFGGERFIEGISGEAHITIQRTELNSPLGLEVQLHITEAVCPALSEPGMITSPSSLHDGIVRLYKQRRYQSKSASMTDSIHTEAAGRSLGSISGGESAKCLTRLMIGGAFLRDTFSRPPCTLVQPSELADSDNVLNIPDFGKDFCPPIYPLGDQQGNFNAGIPLISLYSLQLKPSPSPPIFASTTVINCQPLMEVMGSSRGNSLLQKCKIHLQEESCLRICSFLADGIVVNPGVVLSDFSINSLTFNLKGLDITVPLDMGTQNHTVPGGNNTCHGLFGGARLHIEDFILSESPTLKLGLLNLEKDPACFCLWEDQPIDGSQKKWSAGASVISLSLQTCNDATGLQNSLALSSNLWRCVELKGACLEVAMATADGSPLTNVPPPGGIVRVGVACQQYLSNTSVEQLFFVLDFYTYFGSVSEKIAVAGRFNSQEEVSQKSLGRSLSEKVPGDTAVSLAVNDLHLRFLESSATDNSAMPLVQFIGKGLSIKVTHRTLGGAIAISSSLLWEGVEVDCADTLSSLPRENGLAWASNQNGQLVENGCQLRSVFWVQNRKIYQSNGNFVSVPFLNIKMVQVIPYKTQDMECHSLNVSACIAGVRLGGGMNYTEALLHRFGILGPDGGPGKGLTKGLEHLSAGPLSQLLKATPLTLDELKDDGKDTGRLQLETPDDVDISIEFKDWLFALEGAQEEAERWWFCDHENSAREERCWHTTFQSICVKTSSSKHVTNGSGKLSGKKRYPLELITVGMEGLQILKPRSPHSIRQDSPKGPLKETADRFGGMNIEVDIVNCEDDIDDGMGKWIVENLKFSVKQPIEAVVTKAELQYLAFLCKSEVDSMGRIAAGILRVLKLESKIGPAAISQLSNLGSESFDRIFTPEKLSRDSSSSSMGLSPSSNFTGGSRNSCLESTVASLEEIIKESQTKCSALSVELASSTSSLDDVKELSQKLENMQKLLMRLRTQV</sequence>
<feature type="coiled-coil region" evidence="1">
    <location>
        <begin position="1176"/>
        <end position="1234"/>
    </location>
</feature>
<dbReference type="AlphaFoldDB" id="A0AAE1VCB6"/>
<evidence type="ECO:0000313" key="3">
    <source>
        <dbReference type="EMBL" id="KAK4355285.1"/>
    </source>
</evidence>
<feature type="region of interest" description="Disordered" evidence="2">
    <location>
        <begin position="1152"/>
        <end position="1176"/>
    </location>
</feature>
<dbReference type="EMBL" id="JAVYJV010000013">
    <property type="protein sequence ID" value="KAK4355285.1"/>
    <property type="molecule type" value="Genomic_DNA"/>
</dbReference>
<protein>
    <recommendedName>
        <fullName evidence="5">Chorein N-terminal domain-containing protein</fullName>
    </recommendedName>
</protein>
<keyword evidence="4" id="KW-1185">Reference proteome</keyword>
<organism evidence="3 4">
    <name type="scientific">Anisodus tanguticus</name>
    <dbReference type="NCBI Taxonomy" id="243964"/>
    <lineage>
        <taxon>Eukaryota</taxon>
        <taxon>Viridiplantae</taxon>
        <taxon>Streptophyta</taxon>
        <taxon>Embryophyta</taxon>
        <taxon>Tracheophyta</taxon>
        <taxon>Spermatophyta</taxon>
        <taxon>Magnoliopsida</taxon>
        <taxon>eudicotyledons</taxon>
        <taxon>Gunneridae</taxon>
        <taxon>Pentapetalae</taxon>
        <taxon>asterids</taxon>
        <taxon>lamiids</taxon>
        <taxon>Solanales</taxon>
        <taxon>Solanaceae</taxon>
        <taxon>Solanoideae</taxon>
        <taxon>Hyoscyameae</taxon>
        <taxon>Anisodus</taxon>
    </lineage>
</organism>
<proteinExistence type="predicted"/>
<dbReference type="Proteomes" id="UP001291623">
    <property type="component" value="Unassembled WGS sequence"/>
</dbReference>
<keyword evidence="1" id="KW-0175">Coiled coil</keyword>
<evidence type="ECO:0000256" key="2">
    <source>
        <dbReference type="SAM" id="MobiDB-lite"/>
    </source>
</evidence>
<gene>
    <name evidence="3" type="ORF">RND71_024256</name>
</gene>
<name>A0AAE1VCB6_9SOLA</name>
<comment type="caution">
    <text evidence="3">The sequence shown here is derived from an EMBL/GenBank/DDBJ whole genome shotgun (WGS) entry which is preliminary data.</text>
</comment>
<dbReference type="PANTHER" id="PTHR22774:SF11">
    <property type="entry name" value="CHOREIN N-TERMINAL DOMAIN-CONTAINING PROTEIN"/>
    <property type="match status" value="1"/>
</dbReference>
<dbReference type="PANTHER" id="PTHR22774">
    <property type="entry name" value="CHOREIN N-TERMINAL DOMAIN-CONTAINING PROTEIN"/>
    <property type="match status" value="1"/>
</dbReference>
<evidence type="ECO:0000256" key="1">
    <source>
        <dbReference type="SAM" id="Coils"/>
    </source>
</evidence>
<accession>A0AAE1VCB6</accession>